<proteinExistence type="inferred from homology"/>
<evidence type="ECO:0000256" key="7">
    <source>
        <dbReference type="ARBA" id="ARBA00023136"/>
    </source>
</evidence>
<feature type="transmembrane region" description="Helical" evidence="8">
    <location>
        <begin position="68"/>
        <end position="94"/>
    </location>
</feature>
<evidence type="ECO:0000256" key="3">
    <source>
        <dbReference type="ARBA" id="ARBA00022475"/>
    </source>
</evidence>
<dbReference type="PANTHER" id="PTHR30531">
    <property type="entry name" value="FLAGELLAR BIOSYNTHETIC PROTEIN FLHB"/>
    <property type="match status" value="1"/>
</dbReference>
<reference evidence="9" key="1">
    <citation type="journal article" date="2019" name="J. Microbiol. Methods">
        <title>Plesiomonas shigelloides sipD mutant, generated by an efficient gene transfer system, is less invasive.</title>
        <authorList>
            <person name="Xi D."/>
            <person name="Jing F."/>
            <person name="Liu Q."/>
            <person name="Cao B."/>
        </authorList>
    </citation>
    <scope>NUCLEOTIDE SEQUENCE</scope>
    <source>
        <strain evidence="9">G5884</strain>
    </source>
</reference>
<dbReference type="SUPFAM" id="SSF160544">
    <property type="entry name" value="EscU C-terminal domain-like"/>
    <property type="match status" value="1"/>
</dbReference>
<feature type="transmembrane region" description="Helical" evidence="8">
    <location>
        <begin position="134"/>
        <end position="152"/>
    </location>
</feature>
<comment type="subcellular location">
    <subcellularLocation>
        <location evidence="1">Cell membrane</location>
        <topology evidence="1">Multi-pass membrane protein</topology>
    </subcellularLocation>
</comment>
<evidence type="ECO:0000256" key="8">
    <source>
        <dbReference type="SAM" id="Phobius"/>
    </source>
</evidence>
<dbReference type="Gene3D" id="3.40.1690.10">
    <property type="entry name" value="secretion proteins EscU"/>
    <property type="match status" value="1"/>
</dbReference>
<dbReference type="PANTHER" id="PTHR30531:SF14">
    <property type="entry name" value="SURFACE PRESENTATION OF ANTIGENS PROTEIN SPAS"/>
    <property type="match status" value="1"/>
</dbReference>
<dbReference type="AlphaFoldDB" id="A0A481WGI8"/>
<evidence type="ECO:0000256" key="6">
    <source>
        <dbReference type="ARBA" id="ARBA00023026"/>
    </source>
</evidence>
<dbReference type="PRINTS" id="PR00950">
    <property type="entry name" value="TYPE3IMSPROT"/>
</dbReference>
<dbReference type="GO" id="GO:0009306">
    <property type="term" value="P:protein secretion"/>
    <property type="evidence" value="ECO:0007669"/>
    <property type="project" value="InterPro"/>
</dbReference>
<keyword evidence="4 8" id="KW-0812">Transmembrane</keyword>
<evidence type="ECO:0000256" key="4">
    <source>
        <dbReference type="ARBA" id="ARBA00022692"/>
    </source>
</evidence>
<evidence type="ECO:0000313" key="9">
    <source>
        <dbReference type="EMBL" id="QBJ27731.1"/>
    </source>
</evidence>
<protein>
    <submittedName>
        <fullName evidence="9">SpaS</fullName>
    </submittedName>
</protein>
<dbReference type="InterPro" id="IPR006135">
    <property type="entry name" value="T3SS_substrate_exporter"/>
</dbReference>
<keyword evidence="6" id="KW-0843">Virulence</keyword>
<dbReference type="EMBL" id="MK256934">
    <property type="protein sequence ID" value="QBJ27731.1"/>
    <property type="molecule type" value="Genomic_DNA"/>
</dbReference>
<dbReference type="NCBIfam" id="TIGR01404">
    <property type="entry name" value="FlhB_rel_III"/>
    <property type="match status" value="1"/>
</dbReference>
<dbReference type="InterPro" id="IPR029025">
    <property type="entry name" value="T3SS_substrate_exporter_C"/>
</dbReference>
<keyword evidence="5 8" id="KW-1133">Transmembrane helix</keyword>
<dbReference type="GO" id="GO:0005886">
    <property type="term" value="C:plasma membrane"/>
    <property type="evidence" value="ECO:0007669"/>
    <property type="project" value="UniProtKB-SubCell"/>
</dbReference>
<evidence type="ECO:0000256" key="2">
    <source>
        <dbReference type="ARBA" id="ARBA00010690"/>
    </source>
</evidence>
<name>A0A481WGI8_PLESH</name>
<gene>
    <name evidence="9" type="primary">spaS</name>
</gene>
<sequence length="357" mass="40474">MASKTEKPTQKRLRDSAKKGQSFKSRDLIIACLILFGIAYLATYASLIELMGAFQQILASKTQPDMQGYAIAVIWQGLKLFLPVLMLCVLASALPSLLQSGFIFASQTLKLNFSALNPVNGFKKLFSLRTIKEVVKALLYLTSFVVAILVLWNKKKVILFSQLNGDPMAIAIIWRELLLSLVMICLACIVVVLLLDALAEYFLFMKEMKMDKQEVKREMKEQDGNPEIKSRRREMHMEILAEQVKSDIENSRLIITNPTHIAMGIYFKPELLPIPLISVKETNQRALAVRAYAEKMGVPVVTDVKLARRIFATHRRYDFVSLEEIDEVLRLLVWLEQVENAALAEIQQNNHSISSDV</sequence>
<feature type="transmembrane region" description="Helical" evidence="8">
    <location>
        <begin position="172"/>
        <end position="203"/>
    </location>
</feature>
<dbReference type="Gene3D" id="6.10.250.2080">
    <property type="match status" value="1"/>
</dbReference>
<keyword evidence="3" id="KW-1003">Cell membrane</keyword>
<dbReference type="Pfam" id="PF01312">
    <property type="entry name" value="Bac_export_2"/>
    <property type="match status" value="1"/>
</dbReference>
<evidence type="ECO:0000256" key="1">
    <source>
        <dbReference type="ARBA" id="ARBA00004651"/>
    </source>
</evidence>
<organism evidence="9">
    <name type="scientific">Plesiomonas shigelloides</name>
    <name type="common">Aeromonas shigelloides</name>
    <dbReference type="NCBI Taxonomy" id="703"/>
    <lineage>
        <taxon>Bacteria</taxon>
        <taxon>Pseudomonadati</taxon>
        <taxon>Pseudomonadota</taxon>
        <taxon>Gammaproteobacteria</taxon>
        <taxon>Enterobacterales</taxon>
        <taxon>Enterobacteriaceae</taxon>
        <taxon>Plesiomonas</taxon>
    </lineage>
</organism>
<accession>A0A481WGI8</accession>
<dbReference type="InterPro" id="IPR006307">
    <property type="entry name" value="BsaZ-like"/>
</dbReference>
<evidence type="ECO:0000256" key="5">
    <source>
        <dbReference type="ARBA" id="ARBA00022989"/>
    </source>
</evidence>
<feature type="transmembrane region" description="Helical" evidence="8">
    <location>
        <begin position="28"/>
        <end position="48"/>
    </location>
</feature>
<dbReference type="NCBIfam" id="NF006017">
    <property type="entry name" value="PRK08156.1"/>
    <property type="match status" value="1"/>
</dbReference>
<comment type="similarity">
    <text evidence="2">Belongs to the type III secretion exporter family.</text>
</comment>
<keyword evidence="7 8" id="KW-0472">Membrane</keyword>